<organism evidence="14 15">
    <name type="scientific">Tritrichomonas foetus</name>
    <dbReference type="NCBI Taxonomy" id="1144522"/>
    <lineage>
        <taxon>Eukaryota</taxon>
        <taxon>Metamonada</taxon>
        <taxon>Parabasalia</taxon>
        <taxon>Tritrichomonadida</taxon>
        <taxon>Tritrichomonadidae</taxon>
        <taxon>Tritrichomonas</taxon>
    </lineage>
</organism>
<keyword evidence="15" id="KW-1185">Reference proteome</keyword>
<evidence type="ECO:0000313" key="14">
    <source>
        <dbReference type="EMBL" id="OHT03313.1"/>
    </source>
</evidence>
<evidence type="ECO:0000256" key="8">
    <source>
        <dbReference type="ARBA" id="ARBA00022827"/>
    </source>
</evidence>
<dbReference type="EC" id="2.7.7.2" evidence="2"/>
<dbReference type="GeneID" id="94841399"/>
<dbReference type="PANTHER" id="PTHR23293:SF9">
    <property type="entry name" value="FAD SYNTHASE"/>
    <property type="match status" value="1"/>
</dbReference>
<dbReference type="EMBL" id="MLAK01000831">
    <property type="protein sequence ID" value="OHT03313.1"/>
    <property type="molecule type" value="Genomic_DNA"/>
</dbReference>
<keyword evidence="5" id="KW-0808">Transferase</keyword>
<comment type="pathway">
    <text evidence="1">Cofactor biosynthesis; FAD biosynthesis; FAD from FMN: step 1/1.</text>
</comment>
<dbReference type="InterPro" id="IPR002500">
    <property type="entry name" value="PAPS_reduct_dom"/>
</dbReference>
<dbReference type="GO" id="GO:0003919">
    <property type="term" value="F:FMN adenylyltransferase activity"/>
    <property type="evidence" value="ECO:0007669"/>
    <property type="project" value="UniProtKB-EC"/>
</dbReference>
<evidence type="ECO:0000256" key="4">
    <source>
        <dbReference type="ARBA" id="ARBA00022643"/>
    </source>
</evidence>
<evidence type="ECO:0000256" key="11">
    <source>
        <dbReference type="ARBA" id="ARBA00031871"/>
    </source>
</evidence>
<reference evidence="14" key="1">
    <citation type="submission" date="2016-10" db="EMBL/GenBank/DDBJ databases">
        <authorList>
            <person name="Benchimol M."/>
            <person name="Almeida L.G."/>
            <person name="Vasconcelos A.T."/>
            <person name="Perreira-Neves A."/>
            <person name="Rosa I.A."/>
            <person name="Tasca T."/>
            <person name="Bogo M.R."/>
            <person name="de Souza W."/>
        </authorList>
    </citation>
    <scope>NUCLEOTIDE SEQUENCE [LARGE SCALE GENOMIC DNA]</scope>
    <source>
        <strain evidence="14">K</strain>
    </source>
</reference>
<evidence type="ECO:0000256" key="9">
    <source>
        <dbReference type="ARBA" id="ARBA00022840"/>
    </source>
</evidence>
<protein>
    <recommendedName>
        <fullName evidence="2">FAD synthase</fullName>
        <ecNumber evidence="2">2.7.7.2</ecNumber>
    </recommendedName>
    <alternativeName>
        <fullName evidence="10">FAD pyrophosphorylase</fullName>
    </alternativeName>
    <alternativeName>
        <fullName evidence="11">FMN adenylyltransferase</fullName>
    </alternativeName>
</protein>
<accession>A0A1J4JVZ7</accession>
<dbReference type="VEuPathDB" id="TrichDB:TRFO_29289"/>
<dbReference type="SUPFAM" id="SSF52402">
    <property type="entry name" value="Adenine nucleotide alpha hydrolases-like"/>
    <property type="match status" value="1"/>
</dbReference>
<evidence type="ECO:0000256" key="5">
    <source>
        <dbReference type="ARBA" id="ARBA00022679"/>
    </source>
</evidence>
<sequence>MFSRFLDSFPKSLNSKIESSLGIIASAYEQYRKELGVCFNGGKDSVVLLDLVQRFHEENKCDFPMNSFFFKSPHEFPEMAEYVKNAENYWKQNFRVIESASLQQGLSTIVDKYGVNAIFLGVRQSDPKGGNLLPFTPTTEGWADAMRIFPLLEWEYSDIWEYLDVMKLPICDLYKRGYTSIGSPATTKPNPHLYDPLKGEYKHARELKDGSLERLGRL</sequence>
<dbReference type="Pfam" id="PF01507">
    <property type="entry name" value="PAPS_reduct"/>
    <property type="match status" value="2"/>
</dbReference>
<proteinExistence type="predicted"/>
<comment type="caution">
    <text evidence="14">The sequence shown here is derived from an EMBL/GenBank/DDBJ whole genome shotgun (WGS) entry which is preliminary data.</text>
</comment>
<evidence type="ECO:0000256" key="6">
    <source>
        <dbReference type="ARBA" id="ARBA00022695"/>
    </source>
</evidence>
<feature type="domain" description="Phosphoadenosine phosphosulphate reductase" evidence="13">
    <location>
        <begin position="37"/>
        <end position="98"/>
    </location>
</feature>
<keyword evidence="8" id="KW-0274">FAD</keyword>
<dbReference type="RefSeq" id="XP_068356449.1">
    <property type="nucleotide sequence ID" value="XM_068506695.1"/>
</dbReference>
<dbReference type="GO" id="GO:0005524">
    <property type="term" value="F:ATP binding"/>
    <property type="evidence" value="ECO:0007669"/>
    <property type="project" value="UniProtKB-KW"/>
</dbReference>
<keyword evidence="4" id="KW-0288">FMN</keyword>
<gene>
    <name evidence="14" type="ORF">TRFO_29289</name>
</gene>
<name>A0A1J4JVZ7_9EUKA</name>
<keyword evidence="6" id="KW-0548">Nucleotidyltransferase</keyword>
<evidence type="ECO:0000259" key="13">
    <source>
        <dbReference type="Pfam" id="PF01507"/>
    </source>
</evidence>
<evidence type="ECO:0000256" key="7">
    <source>
        <dbReference type="ARBA" id="ARBA00022741"/>
    </source>
</evidence>
<keyword evidence="7" id="KW-0547">Nucleotide-binding</keyword>
<dbReference type="InterPro" id="IPR014729">
    <property type="entry name" value="Rossmann-like_a/b/a_fold"/>
</dbReference>
<dbReference type="CDD" id="cd23948">
    <property type="entry name" value="FAD_synthase"/>
    <property type="match status" value="1"/>
</dbReference>
<keyword evidence="3" id="KW-0285">Flavoprotein</keyword>
<evidence type="ECO:0000313" key="15">
    <source>
        <dbReference type="Proteomes" id="UP000179807"/>
    </source>
</evidence>
<evidence type="ECO:0000256" key="3">
    <source>
        <dbReference type="ARBA" id="ARBA00022630"/>
    </source>
</evidence>
<dbReference type="Proteomes" id="UP000179807">
    <property type="component" value="Unassembled WGS sequence"/>
</dbReference>
<dbReference type="Gene3D" id="3.40.50.620">
    <property type="entry name" value="HUPs"/>
    <property type="match status" value="1"/>
</dbReference>
<keyword evidence="9" id="KW-0067">ATP-binding</keyword>
<comment type="catalytic activity">
    <reaction evidence="12">
        <text>FMN + ATP + H(+) = FAD + diphosphate</text>
        <dbReference type="Rhea" id="RHEA:17237"/>
        <dbReference type="ChEBI" id="CHEBI:15378"/>
        <dbReference type="ChEBI" id="CHEBI:30616"/>
        <dbReference type="ChEBI" id="CHEBI:33019"/>
        <dbReference type="ChEBI" id="CHEBI:57692"/>
        <dbReference type="ChEBI" id="CHEBI:58210"/>
        <dbReference type="EC" id="2.7.7.2"/>
    </reaction>
</comment>
<dbReference type="GO" id="GO:0006747">
    <property type="term" value="P:FAD biosynthetic process"/>
    <property type="evidence" value="ECO:0007669"/>
    <property type="project" value="TreeGrafter"/>
</dbReference>
<evidence type="ECO:0000256" key="1">
    <source>
        <dbReference type="ARBA" id="ARBA00004726"/>
    </source>
</evidence>
<dbReference type="OrthoDB" id="270728at2759"/>
<evidence type="ECO:0000256" key="12">
    <source>
        <dbReference type="ARBA" id="ARBA00049494"/>
    </source>
</evidence>
<dbReference type="PANTHER" id="PTHR23293">
    <property type="entry name" value="FAD SYNTHETASE-RELATED FMN ADENYLYLTRANSFERASE"/>
    <property type="match status" value="1"/>
</dbReference>
<evidence type="ECO:0000256" key="10">
    <source>
        <dbReference type="ARBA" id="ARBA00031145"/>
    </source>
</evidence>
<dbReference type="AlphaFoldDB" id="A0A1J4JVZ7"/>
<feature type="domain" description="Phosphoadenosine phosphosulphate reductase" evidence="13">
    <location>
        <begin position="106"/>
        <end position="188"/>
    </location>
</feature>
<evidence type="ECO:0000256" key="2">
    <source>
        <dbReference type="ARBA" id="ARBA00012393"/>
    </source>
</evidence>